<dbReference type="Gene3D" id="3.40.830.10">
    <property type="entry name" value="LigB-like"/>
    <property type="match status" value="1"/>
</dbReference>
<dbReference type="SUPFAM" id="SSF56300">
    <property type="entry name" value="Metallo-dependent phosphatases"/>
    <property type="match status" value="1"/>
</dbReference>
<sequence>MLNAQLRIVSNLVTNHDWQILFDFLKFLVASLCLQRLIISTPDRFVWSRNNNYKAKCLSGIVAMLLVFLLWCFGTLPACAEELYPPLYPRSVLFTRAMQQVANIPAVQEEIRVSGITVPHHLLAAPLIAEGFARLREQHYDRIIILSPDHYTWGKTVFSVPKQSFSTCFGTVGIDQQAVNTLLQNPLVSASNLFSHEHGVQAILPFIATYFPNVPVVPVALGVRSKQEDWDTLATALAPLLTQHTLIIQSTDFSHYLPKELAFKKDQETLRVLSGYNLEEINTLIQPEHTDSKAAQYLQLKLQKEVFKAHLLVEANANACDFLPAGQSEPESTTSYILQLYTSKSLPTRNKHIFFGGDFFTGRYLVKLLEQKQVRTALVNKVLEITQGAPLVVNFEGVILPKCPDLDSTLDASGLRLCMTKEPTLELMHNLNIVAVSLANNHSQDFGASAYQETRDILAKAGIATIGRGEVCILPDIAITAFTDVDNKNAPRARIIKATDLESLQKQSQEKPLAVMLHYGVEFFPGPGYREKKLAELFEQYGVEIIVGSHAHQSGALQSSKGRVWAWSLGNFLFDQHSKKATCTLLEVVFFSHGTYWSRQHELGNMYNQLKEGYH</sequence>
<organism evidence="4 5">
    <name type="scientific">Desulfovibrio litoralis DSM 11393</name>
    <dbReference type="NCBI Taxonomy" id="1121455"/>
    <lineage>
        <taxon>Bacteria</taxon>
        <taxon>Pseudomonadati</taxon>
        <taxon>Thermodesulfobacteriota</taxon>
        <taxon>Desulfovibrionia</taxon>
        <taxon>Desulfovibrionales</taxon>
        <taxon>Desulfovibrionaceae</taxon>
        <taxon>Desulfovibrio</taxon>
    </lineage>
</organism>
<dbReference type="PANTHER" id="PTHR33393">
    <property type="entry name" value="POLYGLUTAMINE SYNTHESIS ACCESSORY PROTEIN RV0574C-RELATED"/>
    <property type="match status" value="1"/>
</dbReference>
<dbReference type="CDD" id="cd07361">
    <property type="entry name" value="MEMO_like"/>
    <property type="match status" value="1"/>
</dbReference>
<evidence type="ECO:0000313" key="5">
    <source>
        <dbReference type="Proteomes" id="UP000186469"/>
    </source>
</evidence>
<evidence type="ECO:0000256" key="2">
    <source>
        <dbReference type="SAM" id="Phobius"/>
    </source>
</evidence>
<dbReference type="InterPro" id="IPR029052">
    <property type="entry name" value="Metallo-depent_PP-like"/>
</dbReference>
<dbReference type="Pfam" id="PF09587">
    <property type="entry name" value="PGA_cap"/>
    <property type="match status" value="2"/>
</dbReference>
<proteinExistence type="inferred from homology"/>
<dbReference type="Proteomes" id="UP000186469">
    <property type="component" value="Unassembled WGS sequence"/>
</dbReference>
<dbReference type="STRING" id="1121455.SAMN02745728_02207"/>
<dbReference type="InterPro" id="IPR052169">
    <property type="entry name" value="CW_Biosynth-Accessory"/>
</dbReference>
<evidence type="ECO:0000256" key="1">
    <source>
        <dbReference type="ARBA" id="ARBA00005662"/>
    </source>
</evidence>
<dbReference type="Pfam" id="PF01875">
    <property type="entry name" value="Memo"/>
    <property type="match status" value="1"/>
</dbReference>
<keyword evidence="2" id="KW-0472">Membrane</keyword>
<keyword evidence="2" id="KW-0812">Transmembrane</keyword>
<dbReference type="SMART" id="SM00854">
    <property type="entry name" value="PGA_cap"/>
    <property type="match status" value="1"/>
</dbReference>
<evidence type="ECO:0000259" key="3">
    <source>
        <dbReference type="SMART" id="SM00854"/>
    </source>
</evidence>
<comment type="similarity">
    <text evidence="1">Belongs to the CapA family.</text>
</comment>
<dbReference type="PANTHER" id="PTHR33393:SF11">
    <property type="entry name" value="POLYGLUTAMINE SYNTHESIS ACCESSORY PROTEIN RV0574C-RELATED"/>
    <property type="match status" value="1"/>
</dbReference>
<dbReference type="InterPro" id="IPR019079">
    <property type="entry name" value="Capsule_synth_CapA"/>
</dbReference>
<dbReference type="EMBL" id="FRDI01000015">
    <property type="protein sequence ID" value="SHN71555.1"/>
    <property type="molecule type" value="Genomic_DNA"/>
</dbReference>
<accession>A0A1M7TLH2</accession>
<keyword evidence="5" id="KW-1185">Reference proteome</keyword>
<dbReference type="InterPro" id="IPR002737">
    <property type="entry name" value="MEMO1_fam"/>
</dbReference>
<feature type="domain" description="Capsule synthesis protein CapA" evidence="3">
    <location>
        <begin position="352"/>
        <end position="576"/>
    </location>
</feature>
<dbReference type="SUPFAM" id="SSF53213">
    <property type="entry name" value="LigB-like"/>
    <property type="match status" value="1"/>
</dbReference>
<keyword evidence="2" id="KW-1133">Transmembrane helix</keyword>
<reference evidence="4 5" key="1">
    <citation type="submission" date="2016-12" db="EMBL/GenBank/DDBJ databases">
        <authorList>
            <person name="Song W.-J."/>
            <person name="Kurnit D.M."/>
        </authorList>
    </citation>
    <scope>NUCLEOTIDE SEQUENCE [LARGE SCALE GENOMIC DNA]</scope>
    <source>
        <strain evidence="4 5">DSM 11393</strain>
    </source>
</reference>
<protein>
    <submittedName>
        <fullName evidence="4">Poly-gamma-glutamate synthesis protein (Capsule biosynthesis protein)</fullName>
    </submittedName>
</protein>
<feature type="transmembrane region" description="Helical" evidence="2">
    <location>
        <begin position="60"/>
        <end position="78"/>
    </location>
</feature>
<name>A0A1M7TLH2_9BACT</name>
<dbReference type="NCBIfam" id="TIGR04336">
    <property type="entry name" value="AmmeMemoSam_B"/>
    <property type="match status" value="1"/>
</dbReference>
<evidence type="ECO:0000313" key="4">
    <source>
        <dbReference type="EMBL" id="SHN71555.1"/>
    </source>
</evidence>
<dbReference type="AlphaFoldDB" id="A0A1M7TLH2"/>
<gene>
    <name evidence="4" type="ORF">SAMN02745728_02207</name>
</gene>